<evidence type="ECO:0000313" key="5">
    <source>
        <dbReference type="Proteomes" id="UP000076580"/>
    </source>
</evidence>
<evidence type="ECO:0000259" key="3">
    <source>
        <dbReference type="Pfam" id="PF11997"/>
    </source>
</evidence>
<dbReference type="STRING" id="98403.A0A151GUR7"/>
<dbReference type="Pfam" id="PF13692">
    <property type="entry name" value="Glyco_trans_1_4"/>
    <property type="match status" value="1"/>
</dbReference>
<sequence length="2908" mass="328140">MTSFFQPGSNDPTIIECGHSRFQVYCNSVLPVEKLLQTWYQEANLAVGVAAVGVPILLWILHSLRQTWGARITTGWRLPRRREPISRGHDKSANAAPISFESTKSFRIYSATESQSELGDARQYDLSIFPLTATGRSSSQSQYQGGFMSDSNLIGSLSRTRGNSTRASSITAATIPNKMSMASVDLGTLGSAALEENALDHTANFLADSCLENSLAGLAVRSSTTIEPRQVERLLELLCRKDVSVLLICHHDSDELDAIRFEHASGLVIENATMLRNGERRDYFGAKRLRDLMGRCGQERERRPDFFVGFLELWHKRPHPSIIRRAVKLADHFGAVVEHGPVNPKLRIETCSDDATRTLSGFEYLRRGDLTELQKCWTSDVRKVWVPNSEPVPENVRSLPLQDLDLAIPYASHFLNQQSLPLELGVVRDEHPALTAAPEYASIAPRRRDFWEIAANGVAFSHLGCFSLVAEPSAEDYVAVVATQSHLKELQMLRACTAPETHRMLEELRPLTSERNECGHLIQDLVRGLESQQVVVYKGLDTGFRVPDGDGYFWGVAKAREGDPSALSVDIFISQAAPHDAATVLHTWLAHRGIRRSVRFDAETKLEKANGQNDESGLPLSVRVALERATDAERLQMLQQMRVSQLHHRLRGPITMFCRSMLIDQTSKQNWNQCHARGILDGSMSAETMFRTRLAFFARCGATELPCVENLVTLYELVERTIHDALFYGDREPINAFTNALVKAFRPGASSDSGGFVDVNADLFALTFFSILRKVSFEEVYIESTDRCPIFLACPDQAAVFSELWVLGSQCEIFLGLLPSDLGEIIYNRYKDFLEERPPLASDRENNEIMTMYSSGEGPPPSNNDAGKEKETPQVQTTHEILVKWRKRFTEFGAMSIFCLPAIIDVLLLTFVGRGMFMTAYMDPSHLQAAGYALLIALLMTAGITGWVGSTGAYYLAHYAYDNMTTFHVQRLSGGFVLTIVVAIGGFVTFTVQTSAAVGFVFVAFLIVITTYLNLLGVMATMHQHGSPMTSGRTVLWRTIPVLLLSPIISTFVNSHDLEIYLPITYSTILLLLYQYRRLCHEWAGWMKMIPEVSEKEINMWYTSSRELEENDGDAEKTDGDSKVAQAALRMAVSSYSQRSRDAVSSGLLKDEFVSRIADGMPYIDWLFKKTNPDGNMPEVFSSAWFTQLGEAKKQQQQLSRGLKEHNIMLLFRNARYDMGQNLGLFLVALMDRWVSIAMSAREPHRSIYTDSRARYGICFCILYFCFAVMMLDVILQDYWTLRFVLSKEKLIDYRHARAVARDWESMRRRTLVSALARLLGHITFIFGITTILLWAFVESAETTILYYLYILGYTSVIVFQFNRCFTTNIPVHVTIIFASAVVGFLAGCALHAIPATAGWLYSDVVAQNIAAVSAALGTLMWSWKDWTAPGAESAPLFAVAPKRDIWLQRNLRAASDVESKVMVGKAQKVVGPVTKFEDQSVMSQKITQLLHRSLKTQNRMVKTTPWSIGIIRTAIRRWEQGRIKITVVSQEKFTKAGLRDICSFSQVDGEVVKVVAGFLREAELRLPSWKSQLATMLAESLLYHVARVDGMLSHSQAVQAEHFIHRSAIMSKRIELELATADFSNLSRFVRKSNAEIMRHLCLDVDVDSGWETLPLGAREAIFARITGHNVALSEDLCRWLSDRELDMQTLDFHLQLTLAIYCKSDERYKTAVYLSRNSNPTALATVPELRPVRLTTGRLGFSRLFLRCVETVPLAFVKWVAVISGGGADIERELSYSLRNFYFRRLILYFTLSVWKACWLMKNFWVSLLLVYHRPALVNITRLARKGARRVIKKNCITAELRDKTITGFAIEGGDEDGGMVLEAFEGALLQQPSQEKKPIFKATYDMNLRLTSRLDSDGNTSTYQYTPGSRSRWPVSKEIVDSTCRTISFYDKYGRTLHGVTSPGSAAYAFHYHYKTAPKGSPDLLRADFKPLSAASSDRLSVFWGMPSGGDGSKAEAYDWSPSEKIRRIVRVVDGKKFVTEIEYHHRRDPVVTTILEGADDGQKTAISHPPRVFPEEETLLKRPGNLMFELDDILIHHGLLQVKRMRHAAKSRRSVIPHWTALPMWGSRVYRPVPTWHIRTALWRGWLGCELDAVSACWLDELILREEPLLRTYWRARDIGDVEAARQALNGGIDQIVSAIDLETEVSELCLLPIRTADLYAMGLGKDATQVTNRPQDCYRDTGDRISVIVNDIGCWPEAPGGVSNCRRDLVNGHSTIRNHVLAECANEYGIPRFQVERNVQSLKLLPLWGLDGKDAHHGLIDNILQSQVDEKMHDTETQRDIAGVFVPLLKDYVKGARTKRYSRADLVKYTNVMLSIAKYYEHKDYNRTWNSKEVEDAWAEAWLMPYNDANINDPGDYFDIQRPSFYDFREAMGIYMAYFFIFSVQVPDECPRVFQSTHHGISSLFGMILKYRRGVTFGIWDHAILWRESCLNISPAQCELPISVQMMLLSGIRMATRLAYFHADVVTPCTSLFNPMWETELGSDRGQLCNRNHFRRKIEPIVNGISNMDSFTPVDRVRTDKPTVVMLSNIQFIKGIKTAILAADVIVNRYGFRDYKLMVYGAKDRQPSYALEMDKLIVKCGLSDNVILAGFGKPKEVLKDAWLFMNSSVSEGLPLAIGEAALAGVPIVATEVGATALVMTDPEDQEQRYGEVVAPNDPVALARAQLNILCMVGPWTKFTTESKSATPLSLPDDITPDDVEWLSRRMHERSKDRRKLGLRSREVVLHSFHGNRYLREHEQMYWIQWHMSKMRADIALMTSSNNDFKFSSPPPLRYTEEAPNEEDIDDVSEAAEAARYAEEETLLRSAVLLPGAQHDLESQLGEKEGRFSRLSKMLREPKRIDIDIDSASFIESGRSSRFSNWQG</sequence>
<keyword evidence="2" id="KW-0812">Transmembrane</keyword>
<dbReference type="SUPFAM" id="SSF53756">
    <property type="entry name" value="UDP-Glycosyltransferase/glycogen phosphorylase"/>
    <property type="match status" value="1"/>
</dbReference>
<feature type="transmembrane region" description="Helical" evidence="2">
    <location>
        <begin position="1035"/>
        <end position="1054"/>
    </location>
</feature>
<evidence type="ECO:0000313" key="4">
    <source>
        <dbReference type="EMBL" id="KYK60820.1"/>
    </source>
</evidence>
<dbReference type="Proteomes" id="UP000076580">
    <property type="component" value="Chromosome 01"/>
</dbReference>
<dbReference type="Gene3D" id="3.40.50.2000">
    <property type="entry name" value="Glycogen Phosphorylase B"/>
    <property type="match status" value="1"/>
</dbReference>
<gene>
    <name evidence="4" type="ORF">DCS_01958</name>
</gene>
<feature type="transmembrane region" description="Helical" evidence="2">
    <location>
        <begin position="892"/>
        <end position="912"/>
    </location>
</feature>
<protein>
    <submittedName>
        <fullName evidence="4">Glycosyl transferase</fullName>
    </submittedName>
</protein>
<feature type="transmembrane region" description="Helical" evidence="2">
    <location>
        <begin position="1316"/>
        <end position="1338"/>
    </location>
</feature>
<dbReference type="RefSeq" id="XP_040660172.1">
    <property type="nucleotide sequence ID" value="XM_040799289.1"/>
</dbReference>
<feature type="domain" description="DUF3492" evidence="3">
    <location>
        <begin position="2238"/>
        <end position="2529"/>
    </location>
</feature>
<accession>A0A151GUR7</accession>
<feature type="transmembrane region" description="Helical" evidence="2">
    <location>
        <begin position="969"/>
        <end position="990"/>
    </location>
</feature>
<feature type="transmembrane region" description="Helical" evidence="2">
    <location>
        <begin position="1223"/>
        <end position="1242"/>
    </location>
</feature>
<dbReference type="PANTHER" id="PTHR12526:SF630">
    <property type="entry name" value="GLYCOSYLTRANSFERASE"/>
    <property type="match status" value="1"/>
</dbReference>
<keyword evidence="2" id="KW-0472">Membrane</keyword>
<name>A0A151GUR7_DRECN</name>
<evidence type="ECO:0000256" key="1">
    <source>
        <dbReference type="SAM" id="MobiDB-lite"/>
    </source>
</evidence>
<dbReference type="PANTHER" id="PTHR12526">
    <property type="entry name" value="GLYCOSYLTRANSFERASE"/>
    <property type="match status" value="1"/>
</dbReference>
<feature type="region of interest" description="Disordered" evidence="1">
    <location>
        <begin position="851"/>
        <end position="873"/>
    </location>
</feature>
<feature type="transmembrane region" description="Helical" evidence="2">
    <location>
        <begin position="932"/>
        <end position="957"/>
    </location>
</feature>
<dbReference type="GeneID" id="63714601"/>
<comment type="caution">
    <text evidence="4">The sequence shown here is derived from an EMBL/GenBank/DDBJ whole genome shotgun (WGS) entry which is preliminary data.</text>
</comment>
<keyword evidence="4" id="KW-0808">Transferase</keyword>
<proteinExistence type="predicted"/>
<organism evidence="4 5">
    <name type="scientific">Drechmeria coniospora</name>
    <name type="common">Nematophagous fungus</name>
    <name type="synonym">Meria coniospora</name>
    <dbReference type="NCBI Taxonomy" id="98403"/>
    <lineage>
        <taxon>Eukaryota</taxon>
        <taxon>Fungi</taxon>
        <taxon>Dikarya</taxon>
        <taxon>Ascomycota</taxon>
        <taxon>Pezizomycotina</taxon>
        <taxon>Sordariomycetes</taxon>
        <taxon>Hypocreomycetidae</taxon>
        <taxon>Hypocreales</taxon>
        <taxon>Ophiocordycipitaceae</taxon>
        <taxon>Drechmeria</taxon>
    </lineage>
</organism>
<reference evidence="4 5" key="1">
    <citation type="journal article" date="2016" name="Sci. Rep.">
        <title>Insights into Adaptations to a Near-Obligate Nematode Endoparasitic Lifestyle from the Finished Genome of Drechmeria coniospora.</title>
        <authorList>
            <person name="Zhang L."/>
            <person name="Zhou Z."/>
            <person name="Guo Q."/>
            <person name="Fokkens L."/>
            <person name="Miskei M."/>
            <person name="Pocsi I."/>
            <person name="Zhang W."/>
            <person name="Chen M."/>
            <person name="Wang L."/>
            <person name="Sun Y."/>
            <person name="Donzelli B.G."/>
            <person name="Gibson D.M."/>
            <person name="Nelson D.R."/>
            <person name="Luo J.G."/>
            <person name="Rep M."/>
            <person name="Liu H."/>
            <person name="Yang S."/>
            <person name="Wang J."/>
            <person name="Krasnoff S.B."/>
            <person name="Xu Y."/>
            <person name="Molnar I."/>
            <person name="Lin M."/>
        </authorList>
    </citation>
    <scope>NUCLEOTIDE SEQUENCE [LARGE SCALE GENOMIC DNA]</scope>
    <source>
        <strain evidence="4 5">ARSEF 6962</strain>
    </source>
</reference>
<feature type="transmembrane region" description="Helical" evidence="2">
    <location>
        <begin position="1374"/>
        <end position="1394"/>
    </location>
</feature>
<dbReference type="Pfam" id="PF11997">
    <property type="entry name" value="DUF3492"/>
    <property type="match status" value="1"/>
</dbReference>
<evidence type="ECO:0000256" key="2">
    <source>
        <dbReference type="SAM" id="Phobius"/>
    </source>
</evidence>
<keyword evidence="2" id="KW-1133">Transmembrane helix</keyword>
<dbReference type="InterPro" id="IPR022622">
    <property type="entry name" value="DUF3492"/>
</dbReference>
<feature type="transmembrane region" description="Helical" evidence="2">
    <location>
        <begin position="996"/>
        <end position="1015"/>
    </location>
</feature>
<dbReference type="EMBL" id="LAYC01000001">
    <property type="protein sequence ID" value="KYK60820.1"/>
    <property type="molecule type" value="Genomic_DNA"/>
</dbReference>
<dbReference type="InParanoid" id="A0A151GUR7"/>
<dbReference type="GO" id="GO:0016740">
    <property type="term" value="F:transferase activity"/>
    <property type="evidence" value="ECO:0007669"/>
    <property type="project" value="UniProtKB-KW"/>
</dbReference>
<feature type="transmembrane region" description="Helical" evidence="2">
    <location>
        <begin position="1254"/>
        <end position="1276"/>
    </location>
</feature>
<feature type="transmembrane region" description="Helical" evidence="2">
    <location>
        <begin position="1344"/>
        <end position="1362"/>
    </location>
</feature>
<keyword evidence="5" id="KW-1185">Reference proteome</keyword>